<dbReference type="InterPro" id="IPR050198">
    <property type="entry name" value="Non-receptor_tyrosine_kinases"/>
</dbReference>
<dbReference type="PANTHER" id="PTHR24418">
    <property type="entry name" value="TYROSINE-PROTEIN KINASE"/>
    <property type="match status" value="1"/>
</dbReference>
<dbReference type="PROSITE" id="PS50001">
    <property type="entry name" value="SH2"/>
    <property type="match status" value="1"/>
</dbReference>
<keyword evidence="5" id="KW-0829">Tyrosine-protein kinase</keyword>
<proteinExistence type="predicted"/>
<evidence type="ECO:0000313" key="10">
    <source>
        <dbReference type="Proteomes" id="UP000035680"/>
    </source>
</evidence>
<feature type="region of interest" description="Disordered" evidence="7">
    <location>
        <begin position="1"/>
        <end position="20"/>
    </location>
</feature>
<dbReference type="InterPro" id="IPR000980">
    <property type="entry name" value="SH2"/>
</dbReference>
<keyword evidence="3" id="KW-0418">Kinase</keyword>
<evidence type="ECO:0000256" key="5">
    <source>
        <dbReference type="ARBA" id="ARBA00023137"/>
    </source>
</evidence>
<feature type="domain" description="SH2" evidence="8">
    <location>
        <begin position="76"/>
        <end position="169"/>
    </location>
</feature>
<keyword evidence="2" id="KW-0547">Nucleotide-binding</keyword>
<dbReference type="Proteomes" id="UP000035680">
    <property type="component" value="Unassembled WGS sequence"/>
</dbReference>
<protein>
    <submittedName>
        <fullName evidence="11">Tyrosine-protein kinase Fps85D (inferred by orthology to a D. melanogaster protein)</fullName>
    </submittedName>
</protein>
<sequence length="481" mass="55040">MCLKNRPVTADRKDGSRSSNPALVKATKLKTCTITRDIVTKPNSTSLRRKKEKLFNALYTRKEPVHSDGDIEGQRYFHGLLPRKYIGIRFKNPGDYLVLLKYKGGEPHYFLELLDADLIVKRITIEKGDNGYYLGINDEDVVSLSSIPLLIKYYHHKQVPGYICLKYPIQRPNTFYSHSVIKYNRNDDLIEKGTFSSIYKCTITDGFSKGVVAIIKIPEGGKKETDKDYIKTVKKTAKITIKEASLMEEIEDKNILTFYGLCMDKLPVSLLMEYCPMGNLQTHLSKDKENISVGELLYYCYDIAKGMKYLSKCQIVHRNLSVSNVFLSNNGLLKIGSFSKACKFSCTELLPFALSLRHQPPEYLLNKNVEVCESYDVWSYGATVIEIFNNGELPLKEVNDEKFTEMMQQNNFFPIPSRCPETWAFGMKNGVFVTPATSRFSFRHLQELLETILRRNDLYPLPKPEASALAKRGIHRTFICP</sequence>
<dbReference type="WBParaSite" id="SVE_1911600.1">
    <property type="protein sequence ID" value="SVE_1911600.1"/>
    <property type="gene ID" value="SVE_1911600"/>
</dbReference>
<evidence type="ECO:0000256" key="1">
    <source>
        <dbReference type="ARBA" id="ARBA00022679"/>
    </source>
</evidence>
<dbReference type="Pfam" id="PF07714">
    <property type="entry name" value="PK_Tyr_Ser-Thr"/>
    <property type="match status" value="1"/>
</dbReference>
<keyword evidence="4" id="KW-0067">ATP-binding</keyword>
<evidence type="ECO:0000259" key="8">
    <source>
        <dbReference type="PROSITE" id="PS50001"/>
    </source>
</evidence>
<keyword evidence="1" id="KW-0808">Transferase</keyword>
<dbReference type="InterPro" id="IPR001245">
    <property type="entry name" value="Ser-Thr/Tyr_kinase_cat_dom"/>
</dbReference>
<dbReference type="Gene3D" id="3.30.505.10">
    <property type="entry name" value="SH2 domain"/>
    <property type="match status" value="1"/>
</dbReference>
<name>A0A0K0G315_STRVS</name>
<keyword evidence="10" id="KW-1185">Reference proteome</keyword>
<feature type="domain" description="Protein kinase" evidence="9">
    <location>
        <begin position="184"/>
        <end position="478"/>
    </location>
</feature>
<keyword evidence="6" id="KW-0727">SH2 domain</keyword>
<dbReference type="GO" id="GO:0004713">
    <property type="term" value="F:protein tyrosine kinase activity"/>
    <property type="evidence" value="ECO:0007669"/>
    <property type="project" value="UniProtKB-KW"/>
</dbReference>
<dbReference type="STRING" id="75913.A0A0K0G315"/>
<evidence type="ECO:0000256" key="3">
    <source>
        <dbReference type="ARBA" id="ARBA00022777"/>
    </source>
</evidence>
<dbReference type="AlphaFoldDB" id="A0A0K0G315"/>
<evidence type="ECO:0000256" key="6">
    <source>
        <dbReference type="PROSITE-ProRule" id="PRU00191"/>
    </source>
</evidence>
<dbReference type="SUPFAM" id="SSF56112">
    <property type="entry name" value="Protein kinase-like (PK-like)"/>
    <property type="match status" value="1"/>
</dbReference>
<dbReference type="GO" id="GO:0005524">
    <property type="term" value="F:ATP binding"/>
    <property type="evidence" value="ECO:0007669"/>
    <property type="project" value="UniProtKB-KW"/>
</dbReference>
<reference evidence="10" key="1">
    <citation type="submission" date="2014-07" db="EMBL/GenBank/DDBJ databases">
        <authorList>
            <person name="Martin A.A"/>
            <person name="De Silva N."/>
        </authorList>
    </citation>
    <scope>NUCLEOTIDE SEQUENCE</scope>
</reference>
<dbReference type="InterPro" id="IPR000719">
    <property type="entry name" value="Prot_kinase_dom"/>
</dbReference>
<dbReference type="InterPro" id="IPR011009">
    <property type="entry name" value="Kinase-like_dom_sf"/>
</dbReference>
<dbReference type="Gene3D" id="1.10.510.10">
    <property type="entry name" value="Transferase(Phosphotransferase) domain 1"/>
    <property type="match status" value="1"/>
</dbReference>
<organism evidence="10 11">
    <name type="scientific">Strongyloides venezuelensis</name>
    <name type="common">Threadworm</name>
    <dbReference type="NCBI Taxonomy" id="75913"/>
    <lineage>
        <taxon>Eukaryota</taxon>
        <taxon>Metazoa</taxon>
        <taxon>Ecdysozoa</taxon>
        <taxon>Nematoda</taxon>
        <taxon>Chromadorea</taxon>
        <taxon>Rhabditida</taxon>
        <taxon>Tylenchina</taxon>
        <taxon>Panagrolaimomorpha</taxon>
        <taxon>Strongyloidoidea</taxon>
        <taxon>Strongyloididae</taxon>
        <taxon>Strongyloides</taxon>
    </lineage>
</organism>
<dbReference type="InterPro" id="IPR036860">
    <property type="entry name" value="SH2_dom_sf"/>
</dbReference>
<dbReference type="PROSITE" id="PS50011">
    <property type="entry name" value="PROTEIN_KINASE_DOM"/>
    <property type="match status" value="1"/>
</dbReference>
<reference evidence="11" key="2">
    <citation type="submission" date="2015-08" db="UniProtKB">
        <authorList>
            <consortium name="WormBaseParasite"/>
        </authorList>
    </citation>
    <scope>IDENTIFICATION</scope>
</reference>
<evidence type="ECO:0000256" key="4">
    <source>
        <dbReference type="ARBA" id="ARBA00022840"/>
    </source>
</evidence>
<evidence type="ECO:0000259" key="9">
    <source>
        <dbReference type="PROSITE" id="PS50011"/>
    </source>
</evidence>
<dbReference type="SUPFAM" id="SSF55550">
    <property type="entry name" value="SH2 domain"/>
    <property type="match status" value="1"/>
</dbReference>
<evidence type="ECO:0000256" key="2">
    <source>
        <dbReference type="ARBA" id="ARBA00022741"/>
    </source>
</evidence>
<evidence type="ECO:0000256" key="7">
    <source>
        <dbReference type="SAM" id="MobiDB-lite"/>
    </source>
</evidence>
<evidence type="ECO:0000313" key="11">
    <source>
        <dbReference type="WBParaSite" id="SVE_1911600.1"/>
    </source>
</evidence>
<accession>A0A0K0G315</accession>